<evidence type="ECO:0000313" key="1">
    <source>
        <dbReference type="EMBL" id="SVC66902.1"/>
    </source>
</evidence>
<accession>A0A382P4N7</accession>
<dbReference type="EMBL" id="UINC01104039">
    <property type="protein sequence ID" value="SVC66902.1"/>
    <property type="molecule type" value="Genomic_DNA"/>
</dbReference>
<reference evidence="1" key="1">
    <citation type="submission" date="2018-05" db="EMBL/GenBank/DDBJ databases">
        <authorList>
            <person name="Lanie J.A."/>
            <person name="Ng W.-L."/>
            <person name="Kazmierczak K.M."/>
            <person name="Andrzejewski T.M."/>
            <person name="Davidsen T.M."/>
            <person name="Wayne K.J."/>
            <person name="Tettelin H."/>
            <person name="Glass J.I."/>
            <person name="Rusch D."/>
            <person name="Podicherti R."/>
            <person name="Tsui H.-C.T."/>
            <person name="Winkler M.E."/>
        </authorList>
    </citation>
    <scope>NUCLEOTIDE SEQUENCE</scope>
</reference>
<feature type="non-terminal residue" evidence="1">
    <location>
        <position position="31"/>
    </location>
</feature>
<dbReference type="AlphaFoldDB" id="A0A382P4N7"/>
<gene>
    <name evidence="1" type="ORF">METZ01_LOCUS319756</name>
</gene>
<proteinExistence type="predicted"/>
<name>A0A382P4N7_9ZZZZ</name>
<protein>
    <submittedName>
        <fullName evidence="1">Uncharacterized protein</fullName>
    </submittedName>
</protein>
<sequence length="31" mass="3685">MEFELNKSYSGFRLTQKEEIAELKSLGLFFE</sequence>
<organism evidence="1">
    <name type="scientific">marine metagenome</name>
    <dbReference type="NCBI Taxonomy" id="408172"/>
    <lineage>
        <taxon>unclassified sequences</taxon>
        <taxon>metagenomes</taxon>
        <taxon>ecological metagenomes</taxon>
    </lineage>
</organism>